<dbReference type="RefSeq" id="XP_019562448.3">
    <property type="nucleotide sequence ID" value="XM_019706903.3"/>
</dbReference>
<feature type="transmembrane region" description="Helical" evidence="5">
    <location>
        <begin position="144"/>
        <end position="166"/>
    </location>
</feature>
<keyword evidence="2" id="KW-0399">Innate immunity</keyword>
<evidence type="ECO:0008006" key="10">
    <source>
        <dbReference type="Google" id="ProtNLM"/>
    </source>
</evidence>
<reference evidence="9" key="1">
    <citation type="journal article" date="2015" name="Proc. Natl. Acad. Sci. U.S.A.">
        <title>Genome sequence of the Asian Tiger mosquito, Aedes albopictus, reveals insights into its biology, genetics, and evolution.</title>
        <authorList>
            <person name="Chen X.G."/>
            <person name="Jiang X."/>
            <person name="Gu J."/>
            <person name="Xu M."/>
            <person name="Wu Y."/>
            <person name="Deng Y."/>
            <person name="Zhang C."/>
            <person name="Bonizzoni M."/>
            <person name="Dermauw W."/>
            <person name="Vontas J."/>
            <person name="Armbruster P."/>
            <person name="Huang X."/>
            <person name="Yang Y."/>
            <person name="Zhang H."/>
            <person name="He W."/>
            <person name="Peng H."/>
            <person name="Liu Y."/>
            <person name="Wu K."/>
            <person name="Chen J."/>
            <person name="Lirakis M."/>
            <person name="Topalis P."/>
            <person name="Van Leeuwen T."/>
            <person name="Hall A.B."/>
            <person name="Jiang X."/>
            <person name="Thorpe C."/>
            <person name="Mueller R.L."/>
            <person name="Sun C."/>
            <person name="Waterhouse R.M."/>
            <person name="Yan G."/>
            <person name="Tu Z.J."/>
            <person name="Fang X."/>
            <person name="James A.A."/>
        </authorList>
    </citation>
    <scope>NUCLEOTIDE SEQUENCE [LARGE SCALE GENOMIC DNA]</scope>
    <source>
        <strain evidence="9">Foshan</strain>
    </source>
</reference>
<dbReference type="InterPro" id="IPR015510">
    <property type="entry name" value="PGRP"/>
</dbReference>
<dbReference type="SMART" id="SM00701">
    <property type="entry name" value="PGRP"/>
    <property type="match status" value="1"/>
</dbReference>
<comment type="similarity">
    <text evidence="1">Belongs to the N-acetylmuramoyl-L-alanine amidase 2 family.</text>
</comment>
<dbReference type="SMART" id="SM00644">
    <property type="entry name" value="Ami_2"/>
    <property type="match status" value="1"/>
</dbReference>
<organism evidence="8 9">
    <name type="scientific">Aedes albopictus</name>
    <name type="common">Asian tiger mosquito</name>
    <name type="synonym">Stegomyia albopicta</name>
    <dbReference type="NCBI Taxonomy" id="7160"/>
    <lineage>
        <taxon>Eukaryota</taxon>
        <taxon>Metazoa</taxon>
        <taxon>Ecdysozoa</taxon>
        <taxon>Arthropoda</taxon>
        <taxon>Hexapoda</taxon>
        <taxon>Insecta</taxon>
        <taxon>Pterygota</taxon>
        <taxon>Neoptera</taxon>
        <taxon>Endopterygota</taxon>
        <taxon>Diptera</taxon>
        <taxon>Nematocera</taxon>
        <taxon>Culicoidea</taxon>
        <taxon>Culicidae</taxon>
        <taxon>Culicinae</taxon>
        <taxon>Aedini</taxon>
        <taxon>Aedes</taxon>
        <taxon>Stegomyia</taxon>
    </lineage>
</organism>
<dbReference type="GeneID" id="109430819"/>
<feature type="domain" description="Peptidoglycan recognition protein family" evidence="7">
    <location>
        <begin position="198"/>
        <end position="339"/>
    </location>
</feature>
<name>A0ABM1XU46_AEDAL</name>
<feature type="compositionally biased region" description="Polar residues" evidence="4">
    <location>
        <begin position="46"/>
        <end position="55"/>
    </location>
</feature>
<reference evidence="8" key="2">
    <citation type="submission" date="2025-05" db="UniProtKB">
        <authorList>
            <consortium name="EnsemblMetazoa"/>
        </authorList>
    </citation>
    <scope>IDENTIFICATION</scope>
    <source>
        <strain evidence="8">Foshan</strain>
    </source>
</reference>
<dbReference type="Proteomes" id="UP000069940">
    <property type="component" value="Unassembled WGS sequence"/>
</dbReference>
<keyword evidence="5" id="KW-0472">Membrane</keyword>
<proteinExistence type="inferred from homology"/>
<feature type="compositionally biased region" description="Polar residues" evidence="4">
    <location>
        <begin position="7"/>
        <end position="20"/>
    </location>
</feature>
<dbReference type="CDD" id="cd06583">
    <property type="entry name" value="PGRP"/>
    <property type="match status" value="1"/>
</dbReference>
<dbReference type="Gene3D" id="3.40.80.10">
    <property type="entry name" value="Peptidoglycan recognition protein-like"/>
    <property type="match status" value="1"/>
</dbReference>
<evidence type="ECO:0000256" key="3">
    <source>
        <dbReference type="ARBA" id="ARBA00022859"/>
    </source>
</evidence>
<dbReference type="EnsemblMetazoa" id="AALFPA23_002872.R2938">
    <property type="protein sequence ID" value="AALFPA23_002872.P2938"/>
    <property type="gene ID" value="AALFPA23_002872"/>
</dbReference>
<keyword evidence="9" id="KW-1185">Reference proteome</keyword>
<dbReference type="PANTHER" id="PTHR11022:SF76">
    <property type="entry name" value="PEPTIDOGLYCAN-RECOGNITION PROTEIN LA"/>
    <property type="match status" value="1"/>
</dbReference>
<evidence type="ECO:0000313" key="8">
    <source>
        <dbReference type="EnsemblMetazoa" id="AALFPA23_002872.P2938"/>
    </source>
</evidence>
<keyword evidence="3" id="KW-0391">Immunity</keyword>
<evidence type="ECO:0000256" key="1">
    <source>
        <dbReference type="ARBA" id="ARBA00007553"/>
    </source>
</evidence>
<sequence length="401" mass="43802">MDPNTPQPSSGSASGTPLPESVTNALMSIQPRYNSFHQHHAMPHMTSGNSYNPSPGQAPGSVPGTTSNSNNNNNNLQPATTSVINLSNSSDVVIGPMTQYQGSVTIYQYMDATVEATRIASGRNNQSRGLPSPEHSSVLRQERYFLYGALILFTIIAFSTALYFVINQSQSNSSPSQPEILFGNNYVSGTIPNLGNGHLVIDRQNWGAQSEARGPYPLQHPTPYVLITHIGVQSTPCVDMYRCSIKMRTIQDAAVAEQSLPDISNNFYLGGDGFIYVGRGWDTANAYANHTLSVCFMGDYVRYEPNDKQFSALDHLLAHGVAKDYLTKDYKLVAHNQTRTTRSPGPYIYERISKLPRWSPCGSPGYSACGAEIGLPTVWAQDYPKKTVTSNHPPTVNQADV</sequence>
<dbReference type="InterPro" id="IPR002502">
    <property type="entry name" value="Amidase_domain"/>
</dbReference>
<dbReference type="SUPFAM" id="SSF55846">
    <property type="entry name" value="N-acetylmuramoyl-L-alanine amidase-like"/>
    <property type="match status" value="1"/>
</dbReference>
<evidence type="ECO:0000259" key="7">
    <source>
        <dbReference type="SMART" id="SM00701"/>
    </source>
</evidence>
<feature type="region of interest" description="Disordered" evidence="4">
    <location>
        <begin position="1"/>
        <end position="20"/>
    </location>
</feature>
<protein>
    <recommendedName>
        <fullName evidence="10">Peptidoglycan recognition protein family domain-containing protein</fullName>
    </recommendedName>
</protein>
<feature type="domain" description="N-acetylmuramoyl-L-alanine amidase" evidence="6">
    <location>
        <begin position="210"/>
        <end position="345"/>
    </location>
</feature>
<dbReference type="InterPro" id="IPR036505">
    <property type="entry name" value="Amidase/PGRP_sf"/>
</dbReference>
<keyword evidence="5" id="KW-0812">Transmembrane</keyword>
<evidence type="ECO:0000256" key="4">
    <source>
        <dbReference type="SAM" id="MobiDB-lite"/>
    </source>
</evidence>
<accession>A0ABM1XU46</accession>
<dbReference type="InterPro" id="IPR006619">
    <property type="entry name" value="PGRP_domain_met/bac"/>
</dbReference>
<evidence type="ECO:0000256" key="2">
    <source>
        <dbReference type="ARBA" id="ARBA00022588"/>
    </source>
</evidence>
<dbReference type="Pfam" id="PF01510">
    <property type="entry name" value="Amidase_2"/>
    <property type="match status" value="1"/>
</dbReference>
<evidence type="ECO:0000256" key="5">
    <source>
        <dbReference type="SAM" id="Phobius"/>
    </source>
</evidence>
<evidence type="ECO:0000313" key="9">
    <source>
        <dbReference type="Proteomes" id="UP000069940"/>
    </source>
</evidence>
<keyword evidence="5" id="KW-1133">Transmembrane helix</keyword>
<evidence type="ECO:0000259" key="6">
    <source>
        <dbReference type="SMART" id="SM00644"/>
    </source>
</evidence>
<dbReference type="PANTHER" id="PTHR11022">
    <property type="entry name" value="PEPTIDOGLYCAN RECOGNITION PROTEIN"/>
    <property type="match status" value="1"/>
</dbReference>
<feature type="region of interest" description="Disordered" evidence="4">
    <location>
        <begin position="40"/>
        <end position="80"/>
    </location>
</feature>